<protein>
    <submittedName>
        <fullName evidence="1">Uncharacterized protein</fullName>
    </submittedName>
</protein>
<proteinExistence type="predicted"/>
<evidence type="ECO:0000313" key="1">
    <source>
        <dbReference type="EMBL" id="GAN31883.1"/>
    </source>
</evidence>
<comment type="caution">
    <text evidence="1">The sequence shown here is derived from an EMBL/GenBank/DDBJ whole genome shotgun (WGS) entry which is preliminary data.</text>
</comment>
<dbReference type="EMBL" id="BAFN01000001">
    <property type="protein sequence ID" value="GAN31883.1"/>
    <property type="molecule type" value="Genomic_DNA"/>
</dbReference>
<evidence type="ECO:0000313" key="2">
    <source>
        <dbReference type="Proteomes" id="UP000032309"/>
    </source>
</evidence>
<organism evidence="1 2">
    <name type="scientific">Candidatus Brocadia sinica JPN1</name>
    <dbReference type="NCBI Taxonomy" id="1197129"/>
    <lineage>
        <taxon>Bacteria</taxon>
        <taxon>Pseudomonadati</taxon>
        <taxon>Planctomycetota</taxon>
        <taxon>Candidatus Brocadiia</taxon>
        <taxon>Candidatus Brocadiales</taxon>
        <taxon>Candidatus Brocadiaceae</taxon>
        <taxon>Candidatus Brocadia</taxon>
    </lineage>
</organism>
<name>A0ABQ0JT35_9BACT</name>
<gene>
    <name evidence="1" type="ORF">BROSI_A0387</name>
</gene>
<dbReference type="RefSeq" id="WP_052561853.1">
    <property type="nucleotide sequence ID" value="NZ_BAFN01000001.1"/>
</dbReference>
<accession>A0ABQ0JT35</accession>
<sequence length="168" mass="19679">MTENKSNETIKAIQAEDVDIISPSDGINRNNKDIPLAKIIELRRKNLSLQQIADILKCSKQNIWQRLQDCEEFEGFSKDTATHYEVLQHRIYKSITEEDIKKTPFAQRIVAMGILEDKKRLIRGQSTENIDQFTIQTSLEEIRKRKEELLKELQVKDVTEEIKSHENR</sequence>
<reference evidence="2" key="1">
    <citation type="journal article" date="2015" name="Genome Announc.">
        <title>Draft Genome Sequence of an Anaerobic Ammonium-Oxidizing Bacterium, "Candidatus Brocadia sinica".</title>
        <authorList>
            <person name="Oshiki M."/>
            <person name="Shinyako-Hata K."/>
            <person name="Satoh H."/>
            <person name="Okabe S."/>
        </authorList>
    </citation>
    <scope>NUCLEOTIDE SEQUENCE [LARGE SCALE GENOMIC DNA]</scope>
    <source>
        <strain evidence="2">JPN1</strain>
    </source>
</reference>
<keyword evidence="2" id="KW-1185">Reference proteome</keyword>
<dbReference type="Proteomes" id="UP000032309">
    <property type="component" value="Unassembled WGS sequence"/>
</dbReference>